<evidence type="ECO:0000256" key="1">
    <source>
        <dbReference type="SAM" id="MobiDB-lite"/>
    </source>
</evidence>
<reference evidence="2" key="1">
    <citation type="submission" date="2015-07" db="EMBL/GenBank/DDBJ databases">
        <title>Transcriptome Assembly of Anthurium amnicola.</title>
        <authorList>
            <person name="Suzuki J."/>
        </authorList>
    </citation>
    <scope>NUCLEOTIDE SEQUENCE</scope>
</reference>
<dbReference type="EMBL" id="GDJX01004923">
    <property type="protein sequence ID" value="JAT63013.1"/>
    <property type="molecule type" value="Transcribed_RNA"/>
</dbReference>
<feature type="region of interest" description="Disordered" evidence="1">
    <location>
        <begin position="186"/>
        <end position="205"/>
    </location>
</feature>
<accession>A0A1D1Z7X5</accession>
<dbReference type="AlphaFoldDB" id="A0A1D1Z7X5"/>
<evidence type="ECO:0000313" key="2">
    <source>
        <dbReference type="EMBL" id="JAT63013.1"/>
    </source>
</evidence>
<proteinExistence type="predicted"/>
<name>A0A1D1Z7X5_9ARAE</name>
<gene>
    <name evidence="2" type="primary">hisH_0</name>
    <name evidence="2" type="ORF">g.53934</name>
</gene>
<feature type="non-terminal residue" evidence="2">
    <location>
        <position position="1"/>
    </location>
</feature>
<sequence>RRPPRARANLWPLLQWRGVVELDLQQAVQVGFPPRLPLLHVGLQLPQRERREEPLDELLAGGQARAHHATSPGGAGARLVPPADLIPIRALLLLPVDGVHPASPVELEDVGLVAALEQPLAEGVDQVDGRRVHLEDEEVVVPAGDVDAPLFPVPGLGAEELLPHVVEGHGPLEVLEALRGALQAEEAHVGGPRDHGERPHLRSQDRVQVEVEVGELLQAALVRAEPPPLRGPLPHQLVELEPEGQRPRVPVEPVGDDGGQDGAGALPRGLLAALVDGGEEHLGDELQAAVSARDRPLLPAPHVAFDFWNSLLLPSRGGKGGGCAGLGELLIAAAAARGCLVQQ</sequence>
<protein>
    <submittedName>
        <fullName evidence="2">Imidazole glycerol phosphate synthase subunit HisH</fullName>
    </submittedName>
</protein>
<organism evidence="2">
    <name type="scientific">Anthurium amnicola</name>
    <dbReference type="NCBI Taxonomy" id="1678845"/>
    <lineage>
        <taxon>Eukaryota</taxon>
        <taxon>Viridiplantae</taxon>
        <taxon>Streptophyta</taxon>
        <taxon>Embryophyta</taxon>
        <taxon>Tracheophyta</taxon>
        <taxon>Spermatophyta</taxon>
        <taxon>Magnoliopsida</taxon>
        <taxon>Liliopsida</taxon>
        <taxon>Araceae</taxon>
        <taxon>Pothoideae</taxon>
        <taxon>Potheae</taxon>
        <taxon>Anthurium</taxon>
    </lineage>
</organism>